<gene>
    <name evidence="3" type="ORF">DM02DRAFT_262360</name>
</gene>
<feature type="region of interest" description="Disordered" evidence="1">
    <location>
        <begin position="86"/>
        <end position="115"/>
    </location>
</feature>
<dbReference type="AlphaFoldDB" id="A0A2V1D491"/>
<feature type="signal peptide" evidence="2">
    <location>
        <begin position="1"/>
        <end position="22"/>
    </location>
</feature>
<keyword evidence="2" id="KW-0732">Signal</keyword>
<sequence>MKHTAALLILFAFVASPSLISQDHPTPISPTLAPQPHVFNHLAPRATGKPSRTVSKHRRPRIPPYNLSTQRRVLTSSIPAYTPRPAASLIYPPFNSPPRQREKLPTETFKPVLSS</sequence>
<dbReference type="Proteomes" id="UP000244855">
    <property type="component" value="Unassembled WGS sequence"/>
</dbReference>
<evidence type="ECO:0000313" key="4">
    <source>
        <dbReference type="Proteomes" id="UP000244855"/>
    </source>
</evidence>
<reference evidence="3 4" key="1">
    <citation type="journal article" date="2018" name="Sci. Rep.">
        <title>Comparative genomics provides insights into the lifestyle and reveals functional heterogeneity of dark septate endophytic fungi.</title>
        <authorList>
            <person name="Knapp D.G."/>
            <person name="Nemeth J.B."/>
            <person name="Barry K."/>
            <person name="Hainaut M."/>
            <person name="Henrissat B."/>
            <person name="Johnson J."/>
            <person name="Kuo A."/>
            <person name="Lim J.H.P."/>
            <person name="Lipzen A."/>
            <person name="Nolan M."/>
            <person name="Ohm R.A."/>
            <person name="Tamas L."/>
            <person name="Grigoriev I.V."/>
            <person name="Spatafora J.W."/>
            <person name="Nagy L.G."/>
            <person name="Kovacs G.M."/>
        </authorList>
    </citation>
    <scope>NUCLEOTIDE SEQUENCE [LARGE SCALE GENOMIC DNA]</scope>
    <source>
        <strain evidence="3 4">DSE2036</strain>
    </source>
</reference>
<feature type="chain" id="PRO_5015859618" evidence="2">
    <location>
        <begin position="23"/>
        <end position="115"/>
    </location>
</feature>
<keyword evidence="4" id="KW-1185">Reference proteome</keyword>
<evidence type="ECO:0000313" key="3">
    <source>
        <dbReference type="EMBL" id="PVH92851.1"/>
    </source>
</evidence>
<dbReference type="OrthoDB" id="10578968at2759"/>
<evidence type="ECO:0000256" key="1">
    <source>
        <dbReference type="SAM" id="MobiDB-lite"/>
    </source>
</evidence>
<evidence type="ECO:0000256" key="2">
    <source>
        <dbReference type="SAM" id="SignalP"/>
    </source>
</evidence>
<name>A0A2V1D491_9PLEO</name>
<dbReference type="EMBL" id="KZ805639">
    <property type="protein sequence ID" value="PVH92851.1"/>
    <property type="molecule type" value="Genomic_DNA"/>
</dbReference>
<organism evidence="3 4">
    <name type="scientific">Periconia macrospinosa</name>
    <dbReference type="NCBI Taxonomy" id="97972"/>
    <lineage>
        <taxon>Eukaryota</taxon>
        <taxon>Fungi</taxon>
        <taxon>Dikarya</taxon>
        <taxon>Ascomycota</taxon>
        <taxon>Pezizomycotina</taxon>
        <taxon>Dothideomycetes</taxon>
        <taxon>Pleosporomycetidae</taxon>
        <taxon>Pleosporales</taxon>
        <taxon>Massarineae</taxon>
        <taxon>Periconiaceae</taxon>
        <taxon>Periconia</taxon>
    </lineage>
</organism>
<feature type="region of interest" description="Disordered" evidence="1">
    <location>
        <begin position="42"/>
        <end position="67"/>
    </location>
</feature>
<accession>A0A2V1D491</accession>
<proteinExistence type="predicted"/>
<protein>
    <submittedName>
        <fullName evidence="3">Uncharacterized protein</fullName>
    </submittedName>
</protein>